<gene>
    <name evidence="2" type="ORF">NM961_13990</name>
</gene>
<sequence>MSDAVHAGRFRPHLNHGAAALLATLLLGAAGCAQKLPRAVAERQRDAQAACAPVKLAASGRFAADVLETGLPNTGQWRNGFDLADLDGDGRLDLLHGPPRKGRGQPLIFRGDGSGHFSLWEKAHFPALPYDYGDIKAADLNGDGRPDIALAAHLRGVTVLINEGQGNFAPWNEGLALQTPADQVGAPAFTSRAIAVADWNRDGKPDLLAINEGPSLRGGLGETQALALWFNRDGLWDRAIPERPLTSFGDSIAAGDIDGDGDIDAVLGLQISGARLALQLGDGNLFQSAELRSLPLDATISAVALHDFDRDGRQEVIDGTRALSGGQFCTLLQVVHGAGSGREKALALWSAVSRDPVVALATGDIDGDGQDDLVAVRSGGEILSFAGTRRGFSRDLTIAPPAEMAECNAFGAALADIDGDGKLELIVSYAGDDKGTGGPQCAGGGGFRAWRLHAAAGTR</sequence>
<dbReference type="PANTHER" id="PTHR46580:SF4">
    <property type="entry name" value="ATP_GTP-BINDING PROTEIN"/>
    <property type="match status" value="1"/>
</dbReference>
<dbReference type="EMBL" id="JANFQO010000012">
    <property type="protein sequence ID" value="MCQ4165828.1"/>
    <property type="molecule type" value="Genomic_DNA"/>
</dbReference>
<dbReference type="PANTHER" id="PTHR46580">
    <property type="entry name" value="SENSOR KINASE-RELATED"/>
    <property type="match status" value="1"/>
</dbReference>
<dbReference type="SUPFAM" id="SSF69318">
    <property type="entry name" value="Integrin alpha N-terminal domain"/>
    <property type="match status" value="1"/>
</dbReference>
<accession>A0ABT1QU81</accession>
<name>A0ABT1QU81_9GAMM</name>
<dbReference type="Proteomes" id="UP001165498">
    <property type="component" value="Unassembled WGS sequence"/>
</dbReference>
<dbReference type="InterPro" id="IPR013517">
    <property type="entry name" value="FG-GAP"/>
</dbReference>
<evidence type="ECO:0000256" key="1">
    <source>
        <dbReference type="ARBA" id="ARBA00022729"/>
    </source>
</evidence>
<dbReference type="Pfam" id="PF13517">
    <property type="entry name" value="FG-GAP_3"/>
    <property type="match status" value="3"/>
</dbReference>
<keyword evidence="3" id="KW-1185">Reference proteome</keyword>
<organism evidence="2 3">
    <name type="scientific">Tahibacter harae</name>
    <dbReference type="NCBI Taxonomy" id="2963937"/>
    <lineage>
        <taxon>Bacteria</taxon>
        <taxon>Pseudomonadati</taxon>
        <taxon>Pseudomonadota</taxon>
        <taxon>Gammaproteobacteria</taxon>
        <taxon>Lysobacterales</taxon>
        <taxon>Rhodanobacteraceae</taxon>
        <taxon>Tahibacter</taxon>
    </lineage>
</organism>
<evidence type="ECO:0000313" key="3">
    <source>
        <dbReference type="Proteomes" id="UP001165498"/>
    </source>
</evidence>
<dbReference type="Gene3D" id="2.130.10.130">
    <property type="entry name" value="Integrin alpha, N-terminal"/>
    <property type="match status" value="2"/>
</dbReference>
<reference evidence="2" key="1">
    <citation type="submission" date="2022-07" db="EMBL/GenBank/DDBJ databases">
        <title>Tahibacter sp., a new gammaproteobacterium isolated from the silt sample collected at pig farm.</title>
        <authorList>
            <person name="Chen H."/>
        </authorList>
    </citation>
    <scope>NUCLEOTIDE SEQUENCE</scope>
    <source>
        <strain evidence="2">P2K</strain>
    </source>
</reference>
<dbReference type="InterPro" id="IPR028994">
    <property type="entry name" value="Integrin_alpha_N"/>
</dbReference>
<protein>
    <submittedName>
        <fullName evidence="2">VCBS repeat-containing protein</fullName>
    </submittedName>
</protein>
<evidence type="ECO:0000313" key="2">
    <source>
        <dbReference type="EMBL" id="MCQ4165828.1"/>
    </source>
</evidence>
<dbReference type="RefSeq" id="WP_255915018.1">
    <property type="nucleotide sequence ID" value="NZ_JANFQO010000012.1"/>
</dbReference>
<comment type="caution">
    <text evidence="2">The sequence shown here is derived from an EMBL/GenBank/DDBJ whole genome shotgun (WGS) entry which is preliminary data.</text>
</comment>
<keyword evidence="1" id="KW-0732">Signal</keyword>
<proteinExistence type="predicted"/>